<evidence type="ECO:0000256" key="3">
    <source>
        <dbReference type="ARBA" id="ARBA00004429"/>
    </source>
</evidence>
<comment type="subunit">
    <text evidence="5">Part of an enzyme complex containing four subunits: a flavoprotein, an iron-sulfur protein, plus two membrane-anchoring proteins, SdhC and SdhD.</text>
</comment>
<dbReference type="InterPro" id="IPR000701">
    <property type="entry name" value="SuccDH_FuR_B_TM-su"/>
</dbReference>
<keyword evidence="8" id="KW-1003">Cell membrane</keyword>
<evidence type="ECO:0000256" key="5">
    <source>
        <dbReference type="ARBA" id="ARBA00011558"/>
    </source>
</evidence>
<dbReference type="PANTHER" id="PTHR38689:SF1">
    <property type="entry name" value="SUCCINATE DEHYDROGENASE HYDROPHOBIC MEMBRANE ANCHOR SUBUNIT"/>
    <property type="match status" value="1"/>
</dbReference>
<evidence type="ECO:0000256" key="9">
    <source>
        <dbReference type="ARBA" id="ARBA00022519"/>
    </source>
</evidence>
<dbReference type="PANTHER" id="PTHR38689">
    <property type="entry name" value="SUCCINATE DEHYDROGENASE HYDROPHOBIC MEMBRANE ANCHOR SUBUNIT"/>
    <property type="match status" value="1"/>
</dbReference>
<dbReference type="SUPFAM" id="SSF81343">
    <property type="entry name" value="Fumarate reductase respiratory complex transmembrane subunits"/>
    <property type="match status" value="1"/>
</dbReference>
<dbReference type="GO" id="GO:0005886">
    <property type="term" value="C:plasma membrane"/>
    <property type="evidence" value="ECO:0007669"/>
    <property type="project" value="UniProtKB-SubCell"/>
</dbReference>
<gene>
    <name evidence="19" type="ORF">KL86APRO_11972</name>
</gene>
<evidence type="ECO:0000256" key="6">
    <source>
        <dbReference type="ARBA" id="ARBA00019425"/>
    </source>
</evidence>
<reference evidence="19" key="1">
    <citation type="submission" date="2016-04" db="EMBL/GenBank/DDBJ databases">
        <authorList>
            <person name="Evans L.H."/>
            <person name="Alamgir A."/>
            <person name="Owens N."/>
            <person name="Weber N.D."/>
            <person name="Virtaneva K."/>
            <person name="Barbian K."/>
            <person name="Babar A."/>
            <person name="Rosenke K."/>
        </authorList>
    </citation>
    <scope>NUCLEOTIDE SEQUENCE</scope>
    <source>
        <strain evidence="19">86</strain>
    </source>
</reference>
<keyword evidence="13" id="KW-0479">Metal-binding</keyword>
<evidence type="ECO:0000256" key="4">
    <source>
        <dbReference type="ARBA" id="ARBA00005163"/>
    </source>
</evidence>
<keyword evidence="9" id="KW-0997">Cell inner membrane</keyword>
<keyword evidence="11" id="KW-0349">Heme</keyword>
<dbReference type="AlphaFoldDB" id="A0A212K0X6"/>
<keyword evidence="16" id="KW-0408">Iron</keyword>
<protein>
    <recommendedName>
        <fullName evidence="6">Succinate dehydrogenase hydrophobic membrane anchor subunit</fullName>
    </recommendedName>
</protein>
<dbReference type="UniPathway" id="UPA00223"/>
<dbReference type="NCBIfam" id="TIGR02968">
    <property type="entry name" value="succ_dehyd_anc"/>
    <property type="match status" value="1"/>
</dbReference>
<evidence type="ECO:0000256" key="2">
    <source>
        <dbReference type="ARBA" id="ARBA00004050"/>
    </source>
</evidence>
<comment type="pathway">
    <text evidence="4">Carbohydrate metabolism; tricarboxylic acid cycle.</text>
</comment>
<evidence type="ECO:0000256" key="16">
    <source>
        <dbReference type="ARBA" id="ARBA00023004"/>
    </source>
</evidence>
<dbReference type="EMBL" id="FLUO01000001">
    <property type="protein sequence ID" value="SBW05374.1"/>
    <property type="molecule type" value="Genomic_DNA"/>
</dbReference>
<comment type="function">
    <text evidence="2">Membrane-anchoring subunit of succinate dehydrogenase (SDH).</text>
</comment>
<evidence type="ECO:0000256" key="11">
    <source>
        <dbReference type="ARBA" id="ARBA00022617"/>
    </source>
</evidence>
<dbReference type="CDD" id="cd03495">
    <property type="entry name" value="SQR_TypeC_SdhD_like"/>
    <property type="match status" value="1"/>
</dbReference>
<keyword evidence="14" id="KW-0249">Electron transport</keyword>
<dbReference type="InterPro" id="IPR014312">
    <property type="entry name" value="Succ_DH_anchor"/>
</dbReference>
<accession>A0A212K0X6</accession>
<evidence type="ECO:0000256" key="10">
    <source>
        <dbReference type="ARBA" id="ARBA00022532"/>
    </source>
</evidence>
<keyword evidence="12 18" id="KW-0812">Transmembrane</keyword>
<feature type="transmembrane region" description="Helical" evidence="18">
    <location>
        <begin position="31"/>
        <end position="51"/>
    </location>
</feature>
<dbReference type="GO" id="GO:0006099">
    <property type="term" value="P:tricarboxylic acid cycle"/>
    <property type="evidence" value="ECO:0007669"/>
    <property type="project" value="UniProtKB-UniPathway"/>
</dbReference>
<comment type="subcellular location">
    <subcellularLocation>
        <location evidence="3">Cell inner membrane</location>
        <topology evidence="3">Multi-pass membrane protein</topology>
    </subcellularLocation>
</comment>
<evidence type="ECO:0000256" key="14">
    <source>
        <dbReference type="ARBA" id="ARBA00022982"/>
    </source>
</evidence>
<name>A0A212K0X6_9PROT</name>
<keyword evidence="17 18" id="KW-0472">Membrane</keyword>
<evidence type="ECO:0000256" key="1">
    <source>
        <dbReference type="ARBA" id="ARBA00001971"/>
    </source>
</evidence>
<feature type="transmembrane region" description="Helical" evidence="18">
    <location>
        <begin position="63"/>
        <end position="82"/>
    </location>
</feature>
<dbReference type="GO" id="GO:0017004">
    <property type="term" value="P:cytochrome complex assembly"/>
    <property type="evidence" value="ECO:0007669"/>
    <property type="project" value="TreeGrafter"/>
</dbReference>
<proteinExistence type="predicted"/>
<evidence type="ECO:0000256" key="7">
    <source>
        <dbReference type="ARBA" id="ARBA00022448"/>
    </source>
</evidence>
<feature type="transmembrane region" description="Helical" evidence="18">
    <location>
        <begin position="103"/>
        <end position="125"/>
    </location>
</feature>
<evidence type="ECO:0000256" key="12">
    <source>
        <dbReference type="ARBA" id="ARBA00022692"/>
    </source>
</evidence>
<keyword evidence="10" id="KW-0816">Tricarboxylic acid cycle</keyword>
<evidence type="ECO:0000256" key="8">
    <source>
        <dbReference type="ARBA" id="ARBA00022475"/>
    </source>
</evidence>
<sequence>MAKMRSDLGTARALGSARDGFHHWWIERLSAIALVPLTLWFACGVISVAGADYAEFAAWLGKPWNAGLMICFIAAAFLHGKMGMEVIIEDYVEPRSVQLAVKVFVNLMAFALGIVSVVSVLIVALRG</sequence>
<dbReference type="GO" id="GO:0009055">
    <property type="term" value="F:electron transfer activity"/>
    <property type="evidence" value="ECO:0007669"/>
    <property type="project" value="TreeGrafter"/>
</dbReference>
<dbReference type="Gene3D" id="1.20.1300.10">
    <property type="entry name" value="Fumarate reductase/succinate dehydrogenase, transmembrane subunit"/>
    <property type="match status" value="1"/>
</dbReference>
<evidence type="ECO:0000256" key="17">
    <source>
        <dbReference type="ARBA" id="ARBA00023136"/>
    </source>
</evidence>
<keyword evidence="15 18" id="KW-1133">Transmembrane helix</keyword>
<evidence type="ECO:0000256" key="18">
    <source>
        <dbReference type="SAM" id="Phobius"/>
    </source>
</evidence>
<organism evidence="19">
    <name type="scientific">uncultured Alphaproteobacteria bacterium</name>
    <dbReference type="NCBI Taxonomy" id="91750"/>
    <lineage>
        <taxon>Bacteria</taxon>
        <taxon>Pseudomonadati</taxon>
        <taxon>Pseudomonadota</taxon>
        <taxon>Alphaproteobacteria</taxon>
        <taxon>environmental samples</taxon>
    </lineage>
</organism>
<keyword evidence="7" id="KW-0813">Transport</keyword>
<dbReference type="Pfam" id="PF01127">
    <property type="entry name" value="Sdh_cyt"/>
    <property type="match status" value="1"/>
</dbReference>
<evidence type="ECO:0000256" key="15">
    <source>
        <dbReference type="ARBA" id="ARBA00022989"/>
    </source>
</evidence>
<dbReference type="GO" id="GO:0046872">
    <property type="term" value="F:metal ion binding"/>
    <property type="evidence" value="ECO:0007669"/>
    <property type="project" value="UniProtKB-KW"/>
</dbReference>
<dbReference type="GO" id="GO:0020037">
    <property type="term" value="F:heme binding"/>
    <property type="evidence" value="ECO:0007669"/>
    <property type="project" value="InterPro"/>
</dbReference>
<dbReference type="InterPro" id="IPR034804">
    <property type="entry name" value="SQR/QFR_C/D"/>
</dbReference>
<evidence type="ECO:0000313" key="19">
    <source>
        <dbReference type="EMBL" id="SBW05374.1"/>
    </source>
</evidence>
<comment type="cofactor">
    <cofactor evidence="1">
        <name>heme</name>
        <dbReference type="ChEBI" id="CHEBI:30413"/>
    </cofactor>
</comment>
<evidence type="ECO:0000256" key="13">
    <source>
        <dbReference type="ARBA" id="ARBA00022723"/>
    </source>
</evidence>